<dbReference type="SUPFAM" id="SSF53850">
    <property type="entry name" value="Periplasmic binding protein-like II"/>
    <property type="match status" value="1"/>
</dbReference>
<dbReference type="GO" id="GO:0003677">
    <property type="term" value="F:DNA binding"/>
    <property type="evidence" value="ECO:0007669"/>
    <property type="project" value="UniProtKB-KW"/>
</dbReference>
<organism evidence="7 8">
    <name type="scientific">Phytoactinopolyspora alkaliphila</name>
    <dbReference type="NCBI Taxonomy" id="1783498"/>
    <lineage>
        <taxon>Bacteria</taxon>
        <taxon>Bacillati</taxon>
        <taxon>Actinomycetota</taxon>
        <taxon>Actinomycetes</taxon>
        <taxon>Jiangellales</taxon>
        <taxon>Jiangellaceae</taxon>
        <taxon>Phytoactinopolyspora</taxon>
    </lineage>
</organism>
<keyword evidence="2" id="KW-0805">Transcription regulation</keyword>
<dbReference type="AlphaFoldDB" id="A0A6N9YTG2"/>
<keyword evidence="4" id="KW-0804">Transcription</keyword>
<feature type="domain" description="HTH lysR-type" evidence="6">
    <location>
        <begin position="1"/>
        <end position="59"/>
    </location>
</feature>
<evidence type="ECO:0000259" key="6">
    <source>
        <dbReference type="PROSITE" id="PS50931"/>
    </source>
</evidence>
<dbReference type="CDD" id="cd08414">
    <property type="entry name" value="PBP2_LTTR_aromatics_like"/>
    <property type="match status" value="1"/>
</dbReference>
<proteinExistence type="inferred from homology"/>
<dbReference type="FunFam" id="1.10.10.10:FF:000001">
    <property type="entry name" value="LysR family transcriptional regulator"/>
    <property type="match status" value="1"/>
</dbReference>
<dbReference type="InterPro" id="IPR000847">
    <property type="entry name" value="LysR_HTH_N"/>
</dbReference>
<evidence type="ECO:0000256" key="3">
    <source>
        <dbReference type="ARBA" id="ARBA00023125"/>
    </source>
</evidence>
<dbReference type="Proteomes" id="UP000469185">
    <property type="component" value="Unassembled WGS sequence"/>
</dbReference>
<evidence type="ECO:0000313" key="8">
    <source>
        <dbReference type="Proteomes" id="UP000469185"/>
    </source>
</evidence>
<dbReference type="InterPro" id="IPR036388">
    <property type="entry name" value="WH-like_DNA-bd_sf"/>
</dbReference>
<dbReference type="SUPFAM" id="SSF46785">
    <property type="entry name" value="Winged helix' DNA-binding domain"/>
    <property type="match status" value="1"/>
</dbReference>
<evidence type="ECO:0000256" key="5">
    <source>
        <dbReference type="SAM" id="MobiDB-lite"/>
    </source>
</evidence>
<gene>
    <name evidence="7" type="ORF">G1H11_23420</name>
</gene>
<protein>
    <submittedName>
        <fullName evidence="7">LysR family transcriptional regulator</fullName>
    </submittedName>
</protein>
<dbReference type="PANTHER" id="PTHR30346:SF0">
    <property type="entry name" value="HCA OPERON TRANSCRIPTIONAL ACTIVATOR HCAR"/>
    <property type="match status" value="1"/>
</dbReference>
<dbReference type="InterPro" id="IPR036390">
    <property type="entry name" value="WH_DNA-bd_sf"/>
</dbReference>
<dbReference type="EMBL" id="JAAGOB010000018">
    <property type="protein sequence ID" value="NED98255.1"/>
    <property type="molecule type" value="Genomic_DNA"/>
</dbReference>
<dbReference type="PANTHER" id="PTHR30346">
    <property type="entry name" value="TRANSCRIPTIONAL DUAL REGULATOR HCAR-RELATED"/>
    <property type="match status" value="1"/>
</dbReference>
<dbReference type="Gene3D" id="1.10.10.10">
    <property type="entry name" value="Winged helix-like DNA-binding domain superfamily/Winged helix DNA-binding domain"/>
    <property type="match status" value="1"/>
</dbReference>
<dbReference type="InterPro" id="IPR005119">
    <property type="entry name" value="LysR_subst-bd"/>
</dbReference>
<dbReference type="Pfam" id="PF00126">
    <property type="entry name" value="HTH_1"/>
    <property type="match status" value="1"/>
</dbReference>
<sequence length="316" mass="33902">MDLVRHLAYFTAIAHERHFGRAAQRLGMRQPPLSQGLRRLESELGVRLFDRDSQGVTLTDAGTALLPAAHRVLDEVEQLQLLARRQETPTRERCTVRVAPGLGARHYAALVTACRRAVPSADVDVSEQSTADQVQDLLQGRADIGILREPVAARGLTWGARVVVPLRCLMPADHPAAAAGRVRLRDLSGFELILPPRDQAPAAHDELVAACERHGFLAGKVSGVADDRLVHGLVASGGQVSFTTDAPSAGEGAAIVPIDDEPLVLTLRVAWRGTLDVHVRSLPQTIVGALTRRHASPTVHPGRTPRAASELPAEPA</sequence>
<dbReference type="GO" id="GO:0032993">
    <property type="term" value="C:protein-DNA complex"/>
    <property type="evidence" value="ECO:0007669"/>
    <property type="project" value="TreeGrafter"/>
</dbReference>
<dbReference type="PROSITE" id="PS50931">
    <property type="entry name" value="HTH_LYSR"/>
    <property type="match status" value="1"/>
</dbReference>
<dbReference type="Gene3D" id="3.40.190.10">
    <property type="entry name" value="Periplasmic binding protein-like II"/>
    <property type="match status" value="2"/>
</dbReference>
<keyword evidence="3" id="KW-0238">DNA-binding</keyword>
<comment type="similarity">
    <text evidence="1">Belongs to the LysR transcriptional regulatory family.</text>
</comment>
<name>A0A6N9YTG2_9ACTN</name>
<evidence type="ECO:0000313" key="7">
    <source>
        <dbReference type="EMBL" id="NED98255.1"/>
    </source>
</evidence>
<reference evidence="7 8" key="1">
    <citation type="submission" date="2020-02" db="EMBL/GenBank/DDBJ databases">
        <authorList>
            <person name="Li X.-J."/>
            <person name="Feng X.-M."/>
        </authorList>
    </citation>
    <scope>NUCLEOTIDE SEQUENCE [LARGE SCALE GENOMIC DNA]</scope>
    <source>
        <strain evidence="7 8">CGMCC 4.7225</strain>
    </source>
</reference>
<evidence type="ECO:0000256" key="1">
    <source>
        <dbReference type="ARBA" id="ARBA00009437"/>
    </source>
</evidence>
<dbReference type="PRINTS" id="PR00039">
    <property type="entry name" value="HTHLYSR"/>
</dbReference>
<keyword evidence="8" id="KW-1185">Reference proteome</keyword>
<evidence type="ECO:0000256" key="2">
    <source>
        <dbReference type="ARBA" id="ARBA00023015"/>
    </source>
</evidence>
<comment type="caution">
    <text evidence="7">The sequence shown here is derived from an EMBL/GenBank/DDBJ whole genome shotgun (WGS) entry which is preliminary data.</text>
</comment>
<dbReference type="Pfam" id="PF03466">
    <property type="entry name" value="LysR_substrate"/>
    <property type="match status" value="1"/>
</dbReference>
<evidence type="ECO:0000256" key="4">
    <source>
        <dbReference type="ARBA" id="ARBA00023163"/>
    </source>
</evidence>
<dbReference type="RefSeq" id="WP_163821046.1">
    <property type="nucleotide sequence ID" value="NZ_JAAGOB010000018.1"/>
</dbReference>
<accession>A0A6N9YTG2</accession>
<feature type="region of interest" description="Disordered" evidence="5">
    <location>
        <begin position="293"/>
        <end position="316"/>
    </location>
</feature>
<dbReference type="GO" id="GO:0003700">
    <property type="term" value="F:DNA-binding transcription factor activity"/>
    <property type="evidence" value="ECO:0007669"/>
    <property type="project" value="InterPro"/>
</dbReference>